<keyword evidence="6" id="KW-1185">Reference proteome</keyword>
<dbReference type="SMART" id="SM01115">
    <property type="entry name" value="cwf21"/>
    <property type="match status" value="1"/>
</dbReference>
<dbReference type="CDD" id="cd00154">
    <property type="entry name" value="Rab"/>
    <property type="match status" value="1"/>
</dbReference>
<dbReference type="InParanoid" id="C5KJD4"/>
<dbReference type="EMBL" id="GG673601">
    <property type="protein sequence ID" value="EER15436.1"/>
    <property type="molecule type" value="Genomic_DNA"/>
</dbReference>
<evidence type="ECO:0000256" key="2">
    <source>
        <dbReference type="ARBA" id="ARBA00023134"/>
    </source>
</evidence>
<feature type="compositionally biased region" description="Basic and acidic residues" evidence="3">
    <location>
        <begin position="29"/>
        <end position="40"/>
    </location>
</feature>
<dbReference type="NCBIfam" id="TIGR00231">
    <property type="entry name" value="small_GTP"/>
    <property type="match status" value="1"/>
</dbReference>
<dbReference type="InterPro" id="IPR005225">
    <property type="entry name" value="Small_GTP-bd"/>
</dbReference>
<feature type="region of interest" description="Disordered" evidence="3">
    <location>
        <begin position="358"/>
        <end position="392"/>
    </location>
</feature>
<dbReference type="OrthoDB" id="10267305at2759"/>
<dbReference type="GeneID" id="9046179"/>
<protein>
    <submittedName>
        <fullName evidence="5">Rab6, putative</fullName>
    </submittedName>
</protein>
<dbReference type="PROSITE" id="PS51419">
    <property type="entry name" value="RAB"/>
    <property type="match status" value="1"/>
</dbReference>
<evidence type="ECO:0000313" key="6">
    <source>
        <dbReference type="Proteomes" id="UP000007800"/>
    </source>
</evidence>
<dbReference type="SMART" id="SM00174">
    <property type="entry name" value="RHO"/>
    <property type="match status" value="1"/>
</dbReference>
<proteinExistence type="predicted"/>
<dbReference type="AlphaFoldDB" id="C5KJD4"/>
<feature type="compositionally biased region" description="Basic and acidic residues" evidence="3">
    <location>
        <begin position="146"/>
        <end position="158"/>
    </location>
</feature>
<dbReference type="InterPro" id="IPR001806">
    <property type="entry name" value="Small_GTPase"/>
</dbReference>
<keyword evidence="1" id="KW-0547">Nucleotide-binding</keyword>
<dbReference type="InterPro" id="IPR013170">
    <property type="entry name" value="mRNA_splic_Cwf21_dom"/>
</dbReference>
<dbReference type="Pfam" id="PF08312">
    <property type="entry name" value="cwf21"/>
    <property type="match status" value="1"/>
</dbReference>
<evidence type="ECO:0000256" key="1">
    <source>
        <dbReference type="ARBA" id="ARBA00022741"/>
    </source>
</evidence>
<dbReference type="Proteomes" id="UP000007800">
    <property type="component" value="Unassembled WGS sequence"/>
</dbReference>
<dbReference type="CDD" id="cd21372">
    <property type="entry name" value="cwf21_CWC21-like"/>
    <property type="match status" value="1"/>
</dbReference>
<reference evidence="5 6" key="1">
    <citation type="submission" date="2008-07" db="EMBL/GenBank/DDBJ databases">
        <authorList>
            <person name="El-Sayed N."/>
            <person name="Caler E."/>
            <person name="Inman J."/>
            <person name="Amedeo P."/>
            <person name="Hass B."/>
            <person name="Wortman J."/>
        </authorList>
    </citation>
    <scope>NUCLEOTIDE SEQUENCE [LARGE SCALE GENOMIC DNA]</scope>
    <source>
        <strain evidence="6">ATCC 50983 / TXsc</strain>
    </source>
</reference>
<evidence type="ECO:0000259" key="4">
    <source>
        <dbReference type="SMART" id="SM01115"/>
    </source>
</evidence>
<dbReference type="GO" id="GO:0005634">
    <property type="term" value="C:nucleus"/>
    <property type="evidence" value="ECO:0007669"/>
    <property type="project" value="UniProtKB-ARBA"/>
</dbReference>
<dbReference type="GO" id="GO:0005525">
    <property type="term" value="F:GTP binding"/>
    <property type="evidence" value="ECO:0007669"/>
    <property type="project" value="UniProtKB-KW"/>
</dbReference>
<sequence>MYNGIGLQTARGSGTSGYVQRNKSYLRPQRTDIKPFREAEAAAPPKPKKADPELIYHNQKREIEVKLIDLEDTLLESGEEEGIVQKKVDKERQKLYKELDDRRADAEAHGGELEADQLASTHEYLQMQERQAERAAKAFGINTRNHEEGVAFDRDRQHQQKLQRMMDTQARQAERWAAPGGENGDGGVNRRKSDHRPPAKAGESWRDFAERRKEKGWAAGERQENEEGIDFVAKVLTLDDGRSVKLQLWDTAGQERFRSLIPAYLRDTAACVVVFDLTSEESFNSVRSWMSQVEDEKGSGVKIVLVGNKADMADSRQVSGEEARALAGELGVRYFETSAKSGVDIEQIFTEIAKSIPGENSASAGSQGSDTIRVTSGDGMNNTATKSQSCSC</sequence>
<dbReference type="PROSITE" id="PS51421">
    <property type="entry name" value="RAS"/>
    <property type="match status" value="1"/>
</dbReference>
<dbReference type="GO" id="GO:0003924">
    <property type="term" value="F:GTPase activity"/>
    <property type="evidence" value="ECO:0007669"/>
    <property type="project" value="InterPro"/>
</dbReference>
<dbReference type="Pfam" id="PF00071">
    <property type="entry name" value="Ras"/>
    <property type="match status" value="1"/>
</dbReference>
<evidence type="ECO:0000256" key="3">
    <source>
        <dbReference type="SAM" id="MobiDB-lite"/>
    </source>
</evidence>
<dbReference type="SMART" id="SM00175">
    <property type="entry name" value="RAB"/>
    <property type="match status" value="1"/>
</dbReference>
<dbReference type="PRINTS" id="PR00449">
    <property type="entry name" value="RASTRNSFRMNG"/>
</dbReference>
<dbReference type="SUPFAM" id="SSF52540">
    <property type="entry name" value="P-loop containing nucleoside triphosphate hydrolases"/>
    <property type="match status" value="1"/>
</dbReference>
<dbReference type="InterPro" id="IPR050227">
    <property type="entry name" value="Rab"/>
</dbReference>
<dbReference type="RefSeq" id="XP_002783640.1">
    <property type="nucleotide sequence ID" value="XM_002783594.1"/>
</dbReference>
<dbReference type="FunFam" id="3.40.50.300:FF:001447">
    <property type="entry name" value="Ras-related protein Rab-1B"/>
    <property type="match status" value="1"/>
</dbReference>
<evidence type="ECO:0000313" key="5">
    <source>
        <dbReference type="EMBL" id="EER15436.1"/>
    </source>
</evidence>
<name>C5KJD4_PERM5</name>
<dbReference type="PANTHER" id="PTHR47977">
    <property type="entry name" value="RAS-RELATED PROTEIN RAB"/>
    <property type="match status" value="1"/>
</dbReference>
<dbReference type="Gene3D" id="3.40.50.300">
    <property type="entry name" value="P-loop containing nucleotide triphosphate hydrolases"/>
    <property type="match status" value="1"/>
</dbReference>
<accession>C5KJD4</accession>
<keyword evidence="2" id="KW-0342">GTP-binding</keyword>
<organism evidence="6">
    <name type="scientific">Perkinsus marinus (strain ATCC 50983 / TXsc)</name>
    <dbReference type="NCBI Taxonomy" id="423536"/>
    <lineage>
        <taxon>Eukaryota</taxon>
        <taxon>Sar</taxon>
        <taxon>Alveolata</taxon>
        <taxon>Perkinsozoa</taxon>
        <taxon>Perkinsea</taxon>
        <taxon>Perkinsida</taxon>
        <taxon>Perkinsidae</taxon>
        <taxon>Perkinsus</taxon>
    </lineage>
</organism>
<dbReference type="SMART" id="SM00173">
    <property type="entry name" value="RAS"/>
    <property type="match status" value="1"/>
</dbReference>
<gene>
    <name evidence="5" type="ORF">Pmar_PMAR018788</name>
</gene>
<feature type="region of interest" description="Disordered" evidence="3">
    <location>
        <begin position="1"/>
        <end position="54"/>
    </location>
</feature>
<feature type="region of interest" description="Disordered" evidence="3">
    <location>
        <begin position="146"/>
        <end position="206"/>
    </location>
</feature>
<dbReference type="InterPro" id="IPR027417">
    <property type="entry name" value="P-loop_NTPase"/>
</dbReference>
<feature type="compositionally biased region" description="Polar residues" evidence="3">
    <location>
        <begin position="10"/>
        <end position="23"/>
    </location>
</feature>
<feature type="domain" description="CWF21" evidence="4">
    <location>
        <begin position="55"/>
        <end position="100"/>
    </location>
</feature>